<accession>A0A967B8Z7</accession>
<dbReference type="Proteomes" id="UP000597459">
    <property type="component" value="Unassembled WGS sequence"/>
</dbReference>
<proteinExistence type="predicted"/>
<feature type="chain" id="PRO_5037305016" evidence="1">
    <location>
        <begin position="26"/>
        <end position="174"/>
    </location>
</feature>
<evidence type="ECO:0000256" key="1">
    <source>
        <dbReference type="SAM" id="SignalP"/>
    </source>
</evidence>
<evidence type="ECO:0000313" key="2">
    <source>
        <dbReference type="EMBL" id="NHO54226.1"/>
    </source>
</evidence>
<name>A0A967B8Z7_9PROT</name>
<protein>
    <submittedName>
        <fullName evidence="2">DUF2501 domain-containing protein</fullName>
    </submittedName>
</protein>
<dbReference type="AlphaFoldDB" id="A0A967B8Z7"/>
<sequence length="174" mass="17416">MLGNRTLALVATTGLALASIGAAHAQTAAQQIPAGTTMSAPPPGGIPVTNPADQASAPTQGAQVVHGITGATTAATPGALGENGLPPIDNATPGNVAGLLSYCIHKDYTSGTTPRSVARKLAKRADVKSDQAYSLGGQGLLTNGTSTPFDVSTLKKSQRVKLCSDLTKKGQSLD</sequence>
<reference evidence="2" key="1">
    <citation type="submission" date="2019-11" db="EMBL/GenBank/DDBJ databases">
        <title>Description of new Acetobacter species.</title>
        <authorList>
            <person name="Cleenwerck I."/>
            <person name="Sombolestani A.S."/>
        </authorList>
    </citation>
    <scope>NUCLEOTIDE SEQUENCE</scope>
    <source>
        <strain evidence="2">LMG 1626</strain>
    </source>
</reference>
<dbReference type="EMBL" id="WOTH01000018">
    <property type="protein sequence ID" value="NHO54226.1"/>
    <property type="molecule type" value="Genomic_DNA"/>
</dbReference>
<feature type="signal peptide" evidence="1">
    <location>
        <begin position="1"/>
        <end position="25"/>
    </location>
</feature>
<gene>
    <name evidence="2" type="ORF">GOB87_09705</name>
</gene>
<comment type="caution">
    <text evidence="2">The sequence shown here is derived from an EMBL/GenBank/DDBJ whole genome shotgun (WGS) entry which is preliminary data.</text>
</comment>
<evidence type="ECO:0000313" key="3">
    <source>
        <dbReference type="Proteomes" id="UP000597459"/>
    </source>
</evidence>
<keyword evidence="1" id="KW-0732">Signal</keyword>
<dbReference type="RefSeq" id="WP_166315902.1">
    <property type="nucleotide sequence ID" value="NZ_JAHRDV010000005.1"/>
</dbReference>
<keyword evidence="3" id="KW-1185">Reference proteome</keyword>
<organism evidence="2 3">
    <name type="scientific">Acetobacter estunensis</name>
    <dbReference type="NCBI Taxonomy" id="104097"/>
    <lineage>
        <taxon>Bacteria</taxon>
        <taxon>Pseudomonadati</taxon>
        <taxon>Pseudomonadota</taxon>
        <taxon>Alphaproteobacteria</taxon>
        <taxon>Acetobacterales</taxon>
        <taxon>Acetobacteraceae</taxon>
        <taxon>Acetobacter</taxon>
    </lineage>
</organism>